<keyword evidence="3" id="KW-0804">Transcription</keyword>
<dbReference type="RefSeq" id="WP_148637657.1">
    <property type="nucleotide sequence ID" value="NZ_VSLA01000021.1"/>
</dbReference>
<sequence>MNLTDIFKMLTDDTRIRLLNILSENQLCVCEVQAVLDISQTNASKHLNKLKAAGLITDEKKSQWSYYYLNDSFWEKNQYLYQYLKEQWHTEDRYINDQKNLKEYISKNIDCTFILK</sequence>
<keyword evidence="1" id="KW-0805">Transcription regulation</keyword>
<organism evidence="5 6">
    <name type="scientific">Acetobacterium wieringae</name>
    <dbReference type="NCBI Taxonomy" id="52694"/>
    <lineage>
        <taxon>Bacteria</taxon>
        <taxon>Bacillati</taxon>
        <taxon>Bacillota</taxon>
        <taxon>Clostridia</taxon>
        <taxon>Eubacteriales</taxon>
        <taxon>Eubacteriaceae</taxon>
        <taxon>Acetobacterium</taxon>
    </lineage>
</organism>
<dbReference type="PANTHER" id="PTHR33154:SF18">
    <property type="entry name" value="ARSENICAL RESISTANCE OPERON REPRESSOR"/>
    <property type="match status" value="1"/>
</dbReference>
<proteinExistence type="predicted"/>
<dbReference type="SMART" id="SM00418">
    <property type="entry name" value="HTH_ARSR"/>
    <property type="match status" value="1"/>
</dbReference>
<dbReference type="Gene3D" id="1.10.10.10">
    <property type="entry name" value="Winged helix-like DNA-binding domain superfamily/Winged helix DNA-binding domain"/>
    <property type="match status" value="1"/>
</dbReference>
<evidence type="ECO:0000256" key="3">
    <source>
        <dbReference type="ARBA" id="ARBA00023163"/>
    </source>
</evidence>
<comment type="caution">
    <text evidence="5">The sequence shown here is derived from an EMBL/GenBank/DDBJ whole genome shotgun (WGS) entry which is preliminary data.</text>
</comment>
<evidence type="ECO:0000256" key="2">
    <source>
        <dbReference type="ARBA" id="ARBA00023125"/>
    </source>
</evidence>
<dbReference type="AlphaFoldDB" id="A0A5D0WN99"/>
<name>A0A5D0WN99_9FIRM</name>
<dbReference type="InterPro" id="IPR036388">
    <property type="entry name" value="WH-like_DNA-bd_sf"/>
</dbReference>
<keyword evidence="2" id="KW-0238">DNA-binding</keyword>
<dbReference type="PROSITE" id="PS50987">
    <property type="entry name" value="HTH_ARSR_2"/>
    <property type="match status" value="1"/>
</dbReference>
<dbReference type="SUPFAM" id="SSF46785">
    <property type="entry name" value="Winged helix' DNA-binding domain"/>
    <property type="match status" value="1"/>
</dbReference>
<reference evidence="5 6" key="1">
    <citation type="submission" date="2019-08" db="EMBL/GenBank/DDBJ databases">
        <title>Isolation and enrichment of carboxydotrophic bacteria from anaerobic sludge for the production of bio-based chemicals from syngas.</title>
        <authorList>
            <person name="Antares A.L."/>
            <person name="Moreira J."/>
            <person name="Diender M."/>
            <person name="Parshina S.N."/>
            <person name="Stams A.J.M."/>
            <person name="Alves M."/>
            <person name="Alves J.I."/>
            <person name="Sousa D.Z."/>
        </authorList>
    </citation>
    <scope>NUCLEOTIDE SEQUENCE [LARGE SCALE GENOMIC DNA]</scope>
    <source>
        <strain evidence="5 6">JM</strain>
    </source>
</reference>
<evidence type="ECO:0000313" key="6">
    <source>
        <dbReference type="Proteomes" id="UP000322619"/>
    </source>
</evidence>
<feature type="domain" description="HTH arsR-type" evidence="4">
    <location>
        <begin position="1"/>
        <end position="91"/>
    </location>
</feature>
<dbReference type="InterPro" id="IPR001845">
    <property type="entry name" value="HTH_ArsR_DNA-bd_dom"/>
</dbReference>
<dbReference type="Pfam" id="PF01022">
    <property type="entry name" value="HTH_5"/>
    <property type="match status" value="1"/>
</dbReference>
<dbReference type="GO" id="GO:0003677">
    <property type="term" value="F:DNA binding"/>
    <property type="evidence" value="ECO:0007669"/>
    <property type="project" value="UniProtKB-KW"/>
</dbReference>
<dbReference type="EMBL" id="VSLA01000021">
    <property type="protein sequence ID" value="TYC85201.1"/>
    <property type="molecule type" value="Genomic_DNA"/>
</dbReference>
<protein>
    <submittedName>
        <fullName evidence="5">Winged helix-turn-helix transcriptional regulator</fullName>
    </submittedName>
</protein>
<dbReference type="PANTHER" id="PTHR33154">
    <property type="entry name" value="TRANSCRIPTIONAL REGULATOR, ARSR FAMILY"/>
    <property type="match status" value="1"/>
</dbReference>
<dbReference type="InterPro" id="IPR036390">
    <property type="entry name" value="WH_DNA-bd_sf"/>
</dbReference>
<dbReference type="GO" id="GO:0003700">
    <property type="term" value="F:DNA-binding transcription factor activity"/>
    <property type="evidence" value="ECO:0007669"/>
    <property type="project" value="InterPro"/>
</dbReference>
<dbReference type="PRINTS" id="PR00778">
    <property type="entry name" value="HTHARSR"/>
</dbReference>
<evidence type="ECO:0000259" key="4">
    <source>
        <dbReference type="PROSITE" id="PS50987"/>
    </source>
</evidence>
<dbReference type="InterPro" id="IPR011991">
    <property type="entry name" value="ArsR-like_HTH"/>
</dbReference>
<accession>A0A5D0WN99</accession>
<evidence type="ECO:0000256" key="1">
    <source>
        <dbReference type="ARBA" id="ARBA00023015"/>
    </source>
</evidence>
<dbReference type="InterPro" id="IPR051081">
    <property type="entry name" value="HTH_MetalResp_TranReg"/>
</dbReference>
<dbReference type="NCBIfam" id="NF033788">
    <property type="entry name" value="HTH_metalloreg"/>
    <property type="match status" value="1"/>
</dbReference>
<evidence type="ECO:0000313" key="5">
    <source>
        <dbReference type="EMBL" id="TYC85201.1"/>
    </source>
</evidence>
<gene>
    <name evidence="5" type="ORF">FXB42_09725</name>
</gene>
<dbReference type="Proteomes" id="UP000322619">
    <property type="component" value="Unassembled WGS sequence"/>
</dbReference>
<dbReference type="CDD" id="cd00090">
    <property type="entry name" value="HTH_ARSR"/>
    <property type="match status" value="1"/>
</dbReference>